<protein>
    <submittedName>
        <fullName evidence="7">ABC-2 type transport system ATP-binding protein</fullName>
    </submittedName>
</protein>
<dbReference type="GO" id="GO:0005524">
    <property type="term" value="F:ATP binding"/>
    <property type="evidence" value="ECO:0007669"/>
    <property type="project" value="UniProtKB-KW"/>
</dbReference>
<dbReference type="InterPro" id="IPR003439">
    <property type="entry name" value="ABC_transporter-like_ATP-bd"/>
</dbReference>
<dbReference type="RefSeq" id="WP_184922995.1">
    <property type="nucleotide sequence ID" value="NZ_JACHJR010000001.1"/>
</dbReference>
<name>A0A7W7SIN3_9ACTN</name>
<dbReference type="PANTHER" id="PTHR42711">
    <property type="entry name" value="ABC TRANSPORTER ATP-BINDING PROTEIN"/>
    <property type="match status" value="1"/>
</dbReference>
<keyword evidence="2" id="KW-0813">Transport</keyword>
<dbReference type="GO" id="GO:0016887">
    <property type="term" value="F:ATP hydrolysis activity"/>
    <property type="evidence" value="ECO:0007669"/>
    <property type="project" value="InterPro"/>
</dbReference>
<proteinExistence type="predicted"/>
<comment type="caution">
    <text evidence="7">The sequence shown here is derived from an EMBL/GenBank/DDBJ whole genome shotgun (WGS) entry which is preliminary data.</text>
</comment>
<feature type="domain" description="ABC transporter" evidence="6">
    <location>
        <begin position="12"/>
        <end position="235"/>
    </location>
</feature>
<evidence type="ECO:0000313" key="7">
    <source>
        <dbReference type="EMBL" id="MBB4951199.1"/>
    </source>
</evidence>
<dbReference type="CDD" id="cd03230">
    <property type="entry name" value="ABC_DR_subfamily_A"/>
    <property type="match status" value="1"/>
</dbReference>
<evidence type="ECO:0000256" key="4">
    <source>
        <dbReference type="ARBA" id="ARBA00022840"/>
    </source>
</evidence>
<keyword evidence="5" id="KW-0046">Antibiotic resistance</keyword>
<sequence length="312" mass="33445">MTQRQPTGPAVIELVGVRKQFGEVTAVNGLNLRVEAGEVVAFLGPNGAGKSTTIDLLLGLARPDSGTVRVCGRPPADAVRHGLVAAVLQSGGLLRDFTVAETVRYVASVYPTARPVDQVMEVAGLTPIAGRRVGKCSGGEQQRLRFALALLPEPQLLVLDEPTAGMDVEARQDFWTAVRRDAERGRAVLFATHYLDEADAHADRIVVVREGVVVADGPAAKIKNLATGRRIRVLWPEAELAAVRALPGVDSAEAYGDSVLLHTRDSDRIARHLLNHTLARDLEITATLESAFMALTGRDSARPPEPDPEERG</sequence>
<dbReference type="Proteomes" id="UP000573327">
    <property type="component" value="Unassembled WGS sequence"/>
</dbReference>
<comment type="subcellular location">
    <subcellularLocation>
        <location evidence="1">Cell membrane</location>
        <topology evidence="1">Peripheral membrane protein</topology>
    </subcellularLocation>
</comment>
<dbReference type="AlphaFoldDB" id="A0A7W7SIN3"/>
<evidence type="ECO:0000256" key="3">
    <source>
        <dbReference type="ARBA" id="ARBA00022741"/>
    </source>
</evidence>
<dbReference type="SUPFAM" id="SSF52540">
    <property type="entry name" value="P-loop containing nucleoside triphosphate hydrolases"/>
    <property type="match status" value="1"/>
</dbReference>
<keyword evidence="8" id="KW-1185">Reference proteome</keyword>
<dbReference type="EMBL" id="JACHJR010000001">
    <property type="protein sequence ID" value="MBB4951199.1"/>
    <property type="molecule type" value="Genomic_DNA"/>
</dbReference>
<keyword evidence="3" id="KW-0547">Nucleotide-binding</keyword>
<dbReference type="SMART" id="SM00382">
    <property type="entry name" value="AAA"/>
    <property type="match status" value="1"/>
</dbReference>
<dbReference type="PANTHER" id="PTHR42711:SF17">
    <property type="entry name" value="ABC TRANSPORTER ATP-BINDING PROTEIN"/>
    <property type="match status" value="1"/>
</dbReference>
<evidence type="ECO:0000313" key="8">
    <source>
        <dbReference type="Proteomes" id="UP000573327"/>
    </source>
</evidence>
<evidence type="ECO:0000256" key="2">
    <source>
        <dbReference type="ARBA" id="ARBA00022448"/>
    </source>
</evidence>
<dbReference type="GO" id="GO:0005886">
    <property type="term" value="C:plasma membrane"/>
    <property type="evidence" value="ECO:0007669"/>
    <property type="project" value="UniProtKB-SubCell"/>
</dbReference>
<dbReference type="InterPro" id="IPR003593">
    <property type="entry name" value="AAA+_ATPase"/>
</dbReference>
<dbReference type="InterPro" id="IPR017871">
    <property type="entry name" value="ABC_transporter-like_CS"/>
</dbReference>
<dbReference type="PROSITE" id="PS00211">
    <property type="entry name" value="ABC_TRANSPORTER_1"/>
    <property type="match status" value="1"/>
</dbReference>
<dbReference type="Pfam" id="PF00005">
    <property type="entry name" value="ABC_tran"/>
    <property type="match status" value="1"/>
</dbReference>
<accession>A0A7W7SIN3</accession>
<dbReference type="InterPro" id="IPR027417">
    <property type="entry name" value="P-loop_NTPase"/>
</dbReference>
<evidence type="ECO:0000259" key="6">
    <source>
        <dbReference type="PROSITE" id="PS50893"/>
    </source>
</evidence>
<evidence type="ECO:0000256" key="5">
    <source>
        <dbReference type="ARBA" id="ARBA00023251"/>
    </source>
</evidence>
<dbReference type="GO" id="GO:0046677">
    <property type="term" value="P:response to antibiotic"/>
    <property type="evidence" value="ECO:0007669"/>
    <property type="project" value="UniProtKB-KW"/>
</dbReference>
<dbReference type="InterPro" id="IPR050763">
    <property type="entry name" value="ABC_transporter_ATP-binding"/>
</dbReference>
<reference evidence="7 8" key="1">
    <citation type="submission" date="2020-08" db="EMBL/GenBank/DDBJ databases">
        <title>Sequencing the genomes of 1000 actinobacteria strains.</title>
        <authorList>
            <person name="Klenk H.-P."/>
        </authorList>
    </citation>
    <scope>NUCLEOTIDE SEQUENCE [LARGE SCALE GENOMIC DNA]</scope>
    <source>
        <strain evidence="7 8">DSM 44786</strain>
    </source>
</reference>
<gene>
    <name evidence="7" type="ORF">F4556_006734</name>
</gene>
<dbReference type="Gene3D" id="3.40.50.300">
    <property type="entry name" value="P-loop containing nucleotide triphosphate hydrolases"/>
    <property type="match status" value="1"/>
</dbReference>
<evidence type="ECO:0000256" key="1">
    <source>
        <dbReference type="ARBA" id="ARBA00004202"/>
    </source>
</evidence>
<keyword evidence="4 7" id="KW-0067">ATP-binding</keyword>
<dbReference type="PROSITE" id="PS50893">
    <property type="entry name" value="ABC_TRANSPORTER_2"/>
    <property type="match status" value="1"/>
</dbReference>
<organism evidence="7 8">
    <name type="scientific">Kitasatospora gansuensis</name>
    <dbReference type="NCBI Taxonomy" id="258050"/>
    <lineage>
        <taxon>Bacteria</taxon>
        <taxon>Bacillati</taxon>
        <taxon>Actinomycetota</taxon>
        <taxon>Actinomycetes</taxon>
        <taxon>Kitasatosporales</taxon>
        <taxon>Streptomycetaceae</taxon>
        <taxon>Kitasatospora</taxon>
    </lineage>
</organism>